<evidence type="ECO:0000256" key="2">
    <source>
        <dbReference type="ARBA" id="ARBA00011738"/>
    </source>
</evidence>
<keyword evidence="3 10" id="KW-0479">Metal-binding</keyword>
<dbReference type="GO" id="GO:0036222">
    <property type="term" value="F:XTP diphosphatase activity"/>
    <property type="evidence" value="ECO:0007669"/>
    <property type="project" value="UniProtKB-UniRule"/>
</dbReference>
<evidence type="ECO:0000256" key="5">
    <source>
        <dbReference type="ARBA" id="ARBA00022801"/>
    </source>
</evidence>
<feature type="binding site" evidence="10">
    <location>
        <begin position="161"/>
        <end position="164"/>
    </location>
    <ligand>
        <name>substrate</name>
    </ligand>
</feature>
<dbReference type="GO" id="GO:0005829">
    <property type="term" value="C:cytosol"/>
    <property type="evidence" value="ECO:0007669"/>
    <property type="project" value="TreeGrafter"/>
</dbReference>
<feature type="active site" description="Proton acceptor" evidence="10">
    <location>
        <position position="76"/>
    </location>
</feature>
<sequence>MTGRVVVATRNAGKLRELAPLFRAAGLEVLDLAAAGRPIASNDEEAIEVHATFAENAAAKARYFHRELGVACVADDSGLEVAALGGRPGVRSRRWAADEGVAGGDETSANNACLVRAMRSVADRRARFVCAAAYCGDGGESVATGAVAGEITAEPRGSSGFGYDPYFFVPALGKTLAEASLEEKQRVSHRAAAVRELIAQIRGSD</sequence>
<keyword evidence="5 10" id="KW-0378">Hydrolase</keyword>
<dbReference type="InterPro" id="IPR020922">
    <property type="entry name" value="dITP/XTP_pyrophosphatase"/>
</dbReference>
<feature type="binding site" evidence="10">
    <location>
        <begin position="189"/>
        <end position="190"/>
    </location>
    <ligand>
        <name>substrate</name>
    </ligand>
</feature>
<dbReference type="GO" id="GO:0009117">
    <property type="term" value="P:nucleotide metabolic process"/>
    <property type="evidence" value="ECO:0007669"/>
    <property type="project" value="UniProtKB-KW"/>
</dbReference>
<dbReference type="Pfam" id="PF01725">
    <property type="entry name" value="Ham1p_like"/>
    <property type="match status" value="1"/>
</dbReference>
<evidence type="ECO:0000256" key="1">
    <source>
        <dbReference type="ARBA" id="ARBA00008023"/>
    </source>
</evidence>
<dbReference type="Gene3D" id="3.90.950.10">
    <property type="match status" value="1"/>
</dbReference>
<dbReference type="EMBL" id="CADCTX010000802">
    <property type="protein sequence ID" value="CAA9351367.1"/>
    <property type="molecule type" value="Genomic_DNA"/>
</dbReference>
<keyword evidence="4 10" id="KW-0547">Nucleotide-binding</keyword>
<evidence type="ECO:0000256" key="11">
    <source>
        <dbReference type="RuleBase" id="RU003781"/>
    </source>
</evidence>
<keyword evidence="7 10" id="KW-0546">Nucleotide metabolism</keyword>
<gene>
    <name evidence="12" type="ORF">AVDCRST_MAG40-2912</name>
</gene>
<comment type="similarity">
    <text evidence="1 10 11">Belongs to the HAM1 NTPase family.</text>
</comment>
<dbReference type="InterPro" id="IPR029001">
    <property type="entry name" value="ITPase-like_fam"/>
</dbReference>
<evidence type="ECO:0000256" key="10">
    <source>
        <dbReference type="HAMAP-Rule" id="MF_01405"/>
    </source>
</evidence>
<comment type="catalytic activity">
    <reaction evidence="9 10">
        <text>XTP + H2O = XMP + diphosphate + H(+)</text>
        <dbReference type="Rhea" id="RHEA:28610"/>
        <dbReference type="ChEBI" id="CHEBI:15377"/>
        <dbReference type="ChEBI" id="CHEBI:15378"/>
        <dbReference type="ChEBI" id="CHEBI:33019"/>
        <dbReference type="ChEBI" id="CHEBI:57464"/>
        <dbReference type="ChEBI" id="CHEBI:61314"/>
        <dbReference type="EC" id="3.6.1.66"/>
    </reaction>
</comment>
<name>A0A6J4M8J9_9BACT</name>
<dbReference type="PANTHER" id="PTHR11067:SF9">
    <property type="entry name" value="INOSINE TRIPHOSPHATE PYROPHOSPHATASE"/>
    <property type="match status" value="1"/>
</dbReference>
<evidence type="ECO:0000256" key="6">
    <source>
        <dbReference type="ARBA" id="ARBA00022842"/>
    </source>
</evidence>
<evidence type="ECO:0000256" key="8">
    <source>
        <dbReference type="ARBA" id="ARBA00051875"/>
    </source>
</evidence>
<dbReference type="InterPro" id="IPR002637">
    <property type="entry name" value="RdgB/HAM1"/>
</dbReference>
<dbReference type="NCBIfam" id="TIGR00042">
    <property type="entry name" value="RdgB/HAM1 family non-canonical purine NTP pyrophosphatase"/>
    <property type="match status" value="1"/>
</dbReference>
<dbReference type="PANTHER" id="PTHR11067">
    <property type="entry name" value="INOSINE TRIPHOSPHATE PYROPHOSPHATASE/HAM1 PROTEIN"/>
    <property type="match status" value="1"/>
</dbReference>
<dbReference type="GO" id="GO:0036220">
    <property type="term" value="F:ITP diphosphatase activity"/>
    <property type="evidence" value="ECO:0007669"/>
    <property type="project" value="UniProtKB-UniRule"/>
</dbReference>
<dbReference type="SUPFAM" id="SSF52972">
    <property type="entry name" value="ITPase-like"/>
    <property type="match status" value="1"/>
</dbReference>
<dbReference type="AlphaFoldDB" id="A0A6J4M8J9"/>
<dbReference type="HAMAP" id="MF_01405">
    <property type="entry name" value="Non_canon_purine_NTPase"/>
    <property type="match status" value="1"/>
</dbReference>
<protein>
    <recommendedName>
        <fullName evidence="10">dITP/XTP pyrophosphatase</fullName>
        <ecNumber evidence="10">3.6.1.66</ecNumber>
    </recommendedName>
    <alternativeName>
        <fullName evidence="10">Non-canonical purine NTP pyrophosphatase</fullName>
    </alternativeName>
    <alternativeName>
        <fullName evidence="10">Non-standard purine NTP pyrophosphatase</fullName>
    </alternativeName>
    <alternativeName>
        <fullName evidence="10">Nucleoside-triphosphate diphosphatase</fullName>
    </alternativeName>
    <alternativeName>
        <fullName evidence="10">Nucleoside-triphosphate pyrophosphatase</fullName>
        <shortName evidence="10">NTPase</shortName>
    </alternativeName>
</protein>
<evidence type="ECO:0000256" key="7">
    <source>
        <dbReference type="ARBA" id="ARBA00023080"/>
    </source>
</evidence>
<organism evidence="12">
    <name type="scientific">uncultured Gemmatimonadaceae bacterium</name>
    <dbReference type="NCBI Taxonomy" id="246130"/>
    <lineage>
        <taxon>Bacteria</taxon>
        <taxon>Pseudomonadati</taxon>
        <taxon>Gemmatimonadota</taxon>
        <taxon>Gemmatimonadia</taxon>
        <taxon>Gemmatimonadales</taxon>
        <taxon>Gemmatimonadaceae</taxon>
        <taxon>environmental samples</taxon>
    </lineage>
</organism>
<dbReference type="GO" id="GO:0017111">
    <property type="term" value="F:ribonucleoside triphosphate phosphatase activity"/>
    <property type="evidence" value="ECO:0007669"/>
    <property type="project" value="InterPro"/>
</dbReference>
<comment type="catalytic activity">
    <reaction evidence="10">
        <text>ITP + H2O = IMP + diphosphate + H(+)</text>
        <dbReference type="Rhea" id="RHEA:29399"/>
        <dbReference type="ChEBI" id="CHEBI:15377"/>
        <dbReference type="ChEBI" id="CHEBI:15378"/>
        <dbReference type="ChEBI" id="CHEBI:33019"/>
        <dbReference type="ChEBI" id="CHEBI:58053"/>
        <dbReference type="ChEBI" id="CHEBI:61402"/>
        <dbReference type="EC" id="3.6.1.66"/>
    </reaction>
</comment>
<reference evidence="12" key="1">
    <citation type="submission" date="2020-02" db="EMBL/GenBank/DDBJ databases">
        <authorList>
            <person name="Meier V. D."/>
        </authorList>
    </citation>
    <scope>NUCLEOTIDE SEQUENCE</scope>
    <source>
        <strain evidence="12">AVDCRST_MAG40</strain>
    </source>
</reference>
<dbReference type="FunFam" id="3.90.950.10:FF:000001">
    <property type="entry name" value="dITP/XTP pyrophosphatase"/>
    <property type="match status" value="1"/>
</dbReference>
<dbReference type="EC" id="3.6.1.66" evidence="10"/>
<evidence type="ECO:0000256" key="4">
    <source>
        <dbReference type="ARBA" id="ARBA00022741"/>
    </source>
</evidence>
<proteinExistence type="inferred from homology"/>
<comment type="catalytic activity">
    <reaction evidence="8 10">
        <text>dITP + H2O = dIMP + diphosphate + H(+)</text>
        <dbReference type="Rhea" id="RHEA:28342"/>
        <dbReference type="ChEBI" id="CHEBI:15377"/>
        <dbReference type="ChEBI" id="CHEBI:15378"/>
        <dbReference type="ChEBI" id="CHEBI:33019"/>
        <dbReference type="ChEBI" id="CHEBI:61194"/>
        <dbReference type="ChEBI" id="CHEBI:61382"/>
        <dbReference type="EC" id="3.6.1.66"/>
    </reaction>
</comment>
<evidence type="ECO:0000256" key="3">
    <source>
        <dbReference type="ARBA" id="ARBA00022723"/>
    </source>
</evidence>
<dbReference type="GO" id="GO:0046872">
    <property type="term" value="F:metal ion binding"/>
    <property type="evidence" value="ECO:0007669"/>
    <property type="project" value="UniProtKB-KW"/>
</dbReference>
<dbReference type="GO" id="GO:0009146">
    <property type="term" value="P:purine nucleoside triphosphate catabolic process"/>
    <property type="evidence" value="ECO:0007669"/>
    <property type="project" value="UniProtKB-UniRule"/>
</dbReference>
<comment type="function">
    <text evidence="10">Pyrophosphatase that catalyzes the hydrolysis of nucleoside triphosphates to their monophosphate derivatives, with a high preference for the non-canonical purine nucleotides XTP (xanthosine triphosphate), dITP (deoxyinosine triphosphate) and ITP. Seems to function as a house-cleaning enzyme that removes non-canonical purine nucleotides from the nucleotide pool, thus preventing their incorporation into DNA/RNA and avoiding chromosomal lesions.</text>
</comment>
<comment type="cofactor">
    <cofactor evidence="10">
        <name>Mg(2+)</name>
        <dbReference type="ChEBI" id="CHEBI:18420"/>
    </cofactor>
    <text evidence="10">Binds 1 Mg(2+) ion per subunit.</text>
</comment>
<feature type="binding site" evidence="10">
    <location>
        <position position="76"/>
    </location>
    <ligand>
        <name>Mg(2+)</name>
        <dbReference type="ChEBI" id="CHEBI:18420"/>
    </ligand>
</feature>
<evidence type="ECO:0000313" key="12">
    <source>
        <dbReference type="EMBL" id="CAA9351367.1"/>
    </source>
</evidence>
<feature type="binding site" evidence="10">
    <location>
        <position position="77"/>
    </location>
    <ligand>
        <name>substrate</name>
    </ligand>
</feature>
<comment type="subunit">
    <text evidence="2 10">Homodimer.</text>
</comment>
<dbReference type="GO" id="GO:0035870">
    <property type="term" value="F:dITP diphosphatase activity"/>
    <property type="evidence" value="ECO:0007669"/>
    <property type="project" value="UniProtKB-UniRule"/>
</dbReference>
<evidence type="ECO:0000256" key="9">
    <source>
        <dbReference type="ARBA" id="ARBA00052017"/>
    </source>
</evidence>
<comment type="caution">
    <text evidence="10">Lacks conserved residue(s) required for the propagation of feature annotation.</text>
</comment>
<dbReference type="GO" id="GO:0000166">
    <property type="term" value="F:nucleotide binding"/>
    <property type="evidence" value="ECO:0007669"/>
    <property type="project" value="UniProtKB-KW"/>
</dbReference>
<feature type="binding site" evidence="10">
    <location>
        <begin position="9"/>
        <end position="14"/>
    </location>
    <ligand>
        <name>substrate</name>
    </ligand>
</feature>
<accession>A0A6J4M8J9</accession>
<feature type="binding site" evidence="10">
    <location>
        <position position="184"/>
    </location>
    <ligand>
        <name>substrate</name>
    </ligand>
</feature>
<keyword evidence="6 10" id="KW-0460">Magnesium</keyword>
<dbReference type="CDD" id="cd00515">
    <property type="entry name" value="HAM1"/>
    <property type="match status" value="1"/>
</dbReference>